<dbReference type="SUPFAM" id="SSF53686">
    <property type="entry name" value="Tryptophan synthase beta subunit-like PLP-dependent enzymes"/>
    <property type="match status" value="1"/>
</dbReference>
<comment type="similarity">
    <text evidence="2">Belongs to the threonine synthase family.</text>
</comment>
<dbReference type="InterPro" id="IPR036052">
    <property type="entry name" value="TrpB-like_PALP_sf"/>
</dbReference>
<gene>
    <name evidence="9" type="primary">thrC</name>
    <name evidence="9" type="ORF">TRIP_B250161</name>
</gene>
<evidence type="ECO:0000259" key="8">
    <source>
        <dbReference type="Pfam" id="PF14821"/>
    </source>
</evidence>
<organism evidence="9">
    <name type="scientific">Uncultured Desulfatiglans sp</name>
    <dbReference type="NCBI Taxonomy" id="1748965"/>
    <lineage>
        <taxon>Bacteria</taxon>
        <taxon>Pseudomonadati</taxon>
        <taxon>Thermodesulfobacteriota</taxon>
        <taxon>Desulfobacteria</taxon>
        <taxon>Desulfatiglandales</taxon>
        <taxon>Desulfatiglandaceae</taxon>
        <taxon>Desulfatiglans</taxon>
        <taxon>environmental samples</taxon>
    </lineage>
</organism>
<dbReference type="Gene3D" id="3.90.1380.10">
    <property type="entry name" value="Threonine synthase, N-terminal domain"/>
    <property type="match status" value="1"/>
</dbReference>
<dbReference type="AlphaFoldDB" id="A0A653A534"/>
<dbReference type="InterPro" id="IPR004450">
    <property type="entry name" value="Thr_synthase-like"/>
</dbReference>
<dbReference type="Pfam" id="PF14821">
    <property type="entry name" value="Thr_synth_N"/>
    <property type="match status" value="1"/>
</dbReference>
<keyword evidence="3 6" id="KW-0663">Pyridoxal phosphate</keyword>
<proteinExistence type="inferred from homology"/>
<sequence length="490" mass="54544">MDPMGKIRYYSTNNASEQADFKTALMRGLASNYGLYMLGRADVPKIPREVVRGMSGMSYAEIAFEVLYPFLEGDIEEKSLRAILNDAYREEVIPTEIQRLTGRTYIMWLTHGPTYSFKDYAARFFGRMLDHFLEETGERRVVAVATSGDTGGAVADALHGLESVDTVVFFPQGSITERQRRQMTTLMGNVHAFEVNGDFDVCQAMAKRLLGDRRFARDCFGDADRFTSANSISLGRLLPQAVYPFFASSRIPADGEPLIASVPSGNFGDMMGTVLAREMGLPIGRILCGVNENREFPEFLATGGYLVRPSVKSPSSAMIVSNPSNFARLVDFYGGHVFDRRDEAGKIIEEGVMDRMPDLEAMRRDFYSIAVSNPDHYQAIREVYERFGVIIEPHGAVGWRTLDTFLEGRHDRPAVIYETADPGKFPDDVEKAIGIVPAVPGRMAAQARLEERIYGVTEPPFRKGDGSLVLSDAQYEQAKEIIRGIFCSSN</sequence>
<dbReference type="InterPro" id="IPR029144">
    <property type="entry name" value="Thr_synth_N"/>
</dbReference>
<evidence type="ECO:0000313" key="9">
    <source>
        <dbReference type="EMBL" id="VBB43048.1"/>
    </source>
</evidence>
<dbReference type="PANTHER" id="PTHR42690:SF1">
    <property type="entry name" value="THREONINE SYNTHASE-LIKE 2"/>
    <property type="match status" value="1"/>
</dbReference>
<reference evidence="9" key="1">
    <citation type="submission" date="2018-07" db="EMBL/GenBank/DDBJ databases">
        <authorList>
            <consortium name="Genoscope - CEA"/>
            <person name="William W."/>
        </authorList>
    </citation>
    <scope>NUCLEOTIDE SEQUENCE</scope>
    <source>
        <strain evidence="9">IK1</strain>
    </source>
</reference>
<dbReference type="EMBL" id="UPXX01000018">
    <property type="protein sequence ID" value="VBB43048.1"/>
    <property type="molecule type" value="Genomic_DNA"/>
</dbReference>
<dbReference type="NCBIfam" id="TIGR00260">
    <property type="entry name" value="thrC"/>
    <property type="match status" value="1"/>
</dbReference>
<accession>A0A653A534</accession>
<evidence type="ECO:0000259" key="7">
    <source>
        <dbReference type="Pfam" id="PF00291"/>
    </source>
</evidence>
<dbReference type="GO" id="GO:0009088">
    <property type="term" value="P:threonine biosynthetic process"/>
    <property type="evidence" value="ECO:0007669"/>
    <property type="project" value="UniProtKB-UniRule"/>
</dbReference>
<dbReference type="InterPro" id="IPR037158">
    <property type="entry name" value="Thr_synth_N_sf"/>
</dbReference>
<evidence type="ECO:0000256" key="3">
    <source>
        <dbReference type="ARBA" id="ARBA00022898"/>
    </source>
</evidence>
<protein>
    <recommendedName>
        <fullName evidence="5">Threonine synthase</fullName>
        <ecNumber evidence="5">4.2.3.1</ecNumber>
    </recommendedName>
</protein>
<evidence type="ECO:0000256" key="2">
    <source>
        <dbReference type="ARBA" id="ARBA00005517"/>
    </source>
</evidence>
<name>A0A653A534_UNCDX</name>
<dbReference type="Pfam" id="PF00291">
    <property type="entry name" value="PALP"/>
    <property type="match status" value="1"/>
</dbReference>
<feature type="domain" description="Threonine synthase N-terminal" evidence="8">
    <location>
        <begin position="8"/>
        <end position="88"/>
    </location>
</feature>
<feature type="domain" description="Tryptophan synthase beta chain-like PALP" evidence="7">
    <location>
        <begin position="105"/>
        <end position="402"/>
    </location>
</feature>
<evidence type="ECO:0000256" key="6">
    <source>
        <dbReference type="PIRSR" id="PIRSR604450-51"/>
    </source>
</evidence>
<evidence type="ECO:0000256" key="1">
    <source>
        <dbReference type="ARBA" id="ARBA00001933"/>
    </source>
</evidence>
<feature type="modified residue" description="N6-(pyridoxal phosphate)lysine" evidence="6">
    <location>
        <position position="118"/>
    </location>
</feature>
<comment type="cofactor">
    <cofactor evidence="1 6">
        <name>pyridoxal 5'-phosphate</name>
        <dbReference type="ChEBI" id="CHEBI:597326"/>
    </cofactor>
</comment>
<dbReference type="GO" id="GO:0004795">
    <property type="term" value="F:threonine synthase activity"/>
    <property type="evidence" value="ECO:0007669"/>
    <property type="project" value="UniProtKB-UniRule"/>
</dbReference>
<dbReference type="InterPro" id="IPR051166">
    <property type="entry name" value="Threonine_Synthase"/>
</dbReference>
<keyword evidence="4 9" id="KW-0456">Lyase</keyword>
<evidence type="ECO:0000256" key="4">
    <source>
        <dbReference type="ARBA" id="ARBA00023239"/>
    </source>
</evidence>
<dbReference type="Gene3D" id="3.40.50.1100">
    <property type="match status" value="2"/>
</dbReference>
<dbReference type="EC" id="4.2.3.1" evidence="5"/>
<evidence type="ECO:0000256" key="5">
    <source>
        <dbReference type="NCBIfam" id="TIGR00260"/>
    </source>
</evidence>
<dbReference type="PANTHER" id="PTHR42690">
    <property type="entry name" value="THREONINE SYNTHASE FAMILY MEMBER"/>
    <property type="match status" value="1"/>
</dbReference>
<dbReference type="InterPro" id="IPR001926">
    <property type="entry name" value="TrpB-like_PALP"/>
</dbReference>